<protein>
    <submittedName>
        <fullName evidence="2">Uncharacterized protein</fullName>
    </submittedName>
</protein>
<sequence>MRKRTRAAPAAGLAGSLLKEILAEPGRLPESLASFSLRHLGPGVGPRVARLREAHPEADAAALRALVVSRGRRAVTAEGAFVGGPFLLLIPVAFCGALLTQVRTVLEIAAVDGRDTTDPQRGAELLVLQGVYEDTDTARTALDRTATRPGGDGDRGRVAGFRDLIIRMAKLLGLVTPDDGSGRWVRVGRWALLGAVFLVGLVAPLVWLPYMAHGYYRGTTKMTDRATVFYAGSPDPRSRRSGQLDPVMARAGLKAFGSVLLPTVALFLVIVTDIRIADGRWPVVGIVLTTSCLASGGWWVWLHHRQRSSRA</sequence>
<comment type="caution">
    <text evidence="2">The sequence shown here is derived from an EMBL/GenBank/DDBJ whole genome shotgun (WGS) entry which is preliminary data.</text>
</comment>
<feature type="transmembrane region" description="Helical" evidence="1">
    <location>
        <begin position="190"/>
        <end position="212"/>
    </location>
</feature>
<gene>
    <name evidence="2" type="ORF">ACFY8C_28580</name>
</gene>
<keyword evidence="1" id="KW-0812">Transmembrane</keyword>
<keyword evidence="1" id="KW-0472">Membrane</keyword>
<evidence type="ECO:0000256" key="1">
    <source>
        <dbReference type="SAM" id="Phobius"/>
    </source>
</evidence>
<evidence type="ECO:0000313" key="2">
    <source>
        <dbReference type="EMBL" id="MFF5922258.1"/>
    </source>
</evidence>
<feature type="transmembrane region" description="Helical" evidence="1">
    <location>
        <begin position="251"/>
        <end position="271"/>
    </location>
</feature>
<keyword evidence="1" id="KW-1133">Transmembrane helix</keyword>
<keyword evidence="3" id="KW-1185">Reference proteome</keyword>
<dbReference type="Proteomes" id="UP001602370">
    <property type="component" value="Unassembled WGS sequence"/>
</dbReference>
<feature type="transmembrane region" description="Helical" evidence="1">
    <location>
        <begin position="283"/>
        <end position="301"/>
    </location>
</feature>
<proteinExistence type="predicted"/>
<evidence type="ECO:0000313" key="3">
    <source>
        <dbReference type="Proteomes" id="UP001602370"/>
    </source>
</evidence>
<dbReference type="EMBL" id="JBIBDZ010000009">
    <property type="protein sequence ID" value="MFF5922258.1"/>
    <property type="molecule type" value="Genomic_DNA"/>
</dbReference>
<accession>A0ABW6XXK4</accession>
<organism evidence="2 3">
    <name type="scientific">Streptomyces flavochromogenes</name>
    <dbReference type="NCBI Taxonomy" id="68199"/>
    <lineage>
        <taxon>Bacteria</taxon>
        <taxon>Bacillati</taxon>
        <taxon>Actinomycetota</taxon>
        <taxon>Actinomycetes</taxon>
        <taxon>Kitasatosporales</taxon>
        <taxon>Streptomycetaceae</taxon>
        <taxon>Streptomyces</taxon>
    </lineage>
</organism>
<reference evidence="2 3" key="1">
    <citation type="submission" date="2024-10" db="EMBL/GenBank/DDBJ databases">
        <title>The Natural Products Discovery Center: Release of the First 8490 Sequenced Strains for Exploring Actinobacteria Biosynthetic Diversity.</title>
        <authorList>
            <person name="Kalkreuter E."/>
            <person name="Kautsar S.A."/>
            <person name="Yang D."/>
            <person name="Bader C.D."/>
            <person name="Teijaro C.N."/>
            <person name="Fluegel L."/>
            <person name="Davis C.M."/>
            <person name="Simpson J.R."/>
            <person name="Lauterbach L."/>
            <person name="Steele A.D."/>
            <person name="Gui C."/>
            <person name="Meng S."/>
            <person name="Li G."/>
            <person name="Viehrig K."/>
            <person name="Ye F."/>
            <person name="Su P."/>
            <person name="Kiefer A.F."/>
            <person name="Nichols A."/>
            <person name="Cepeda A.J."/>
            <person name="Yan W."/>
            <person name="Fan B."/>
            <person name="Jiang Y."/>
            <person name="Adhikari A."/>
            <person name="Zheng C.-J."/>
            <person name="Schuster L."/>
            <person name="Cowan T.M."/>
            <person name="Smanski M.J."/>
            <person name="Chevrette M.G."/>
            <person name="De Carvalho L.P.S."/>
            <person name="Shen B."/>
        </authorList>
    </citation>
    <scope>NUCLEOTIDE SEQUENCE [LARGE SCALE GENOMIC DNA]</scope>
    <source>
        <strain evidence="2 3">NPDC012605</strain>
    </source>
</reference>
<name>A0ABW6XXK4_9ACTN</name>
<dbReference type="RefSeq" id="WP_388309566.1">
    <property type="nucleotide sequence ID" value="NZ_JBIBDZ010000009.1"/>
</dbReference>
<feature type="transmembrane region" description="Helical" evidence="1">
    <location>
        <begin position="79"/>
        <end position="99"/>
    </location>
</feature>